<feature type="signal peptide" evidence="1">
    <location>
        <begin position="1"/>
        <end position="20"/>
    </location>
</feature>
<dbReference type="STRING" id="4955.A0A1G4M9J1"/>
<dbReference type="Pfam" id="PF05436">
    <property type="entry name" value="MF_alpha_N"/>
    <property type="match status" value="1"/>
</dbReference>
<evidence type="ECO:0000259" key="2">
    <source>
        <dbReference type="Pfam" id="PF05436"/>
    </source>
</evidence>
<dbReference type="EMBL" id="LT598485">
    <property type="protein sequence ID" value="SCW00490.1"/>
    <property type="molecule type" value="Genomic_DNA"/>
</dbReference>
<dbReference type="OrthoDB" id="3766782at2759"/>
<accession>A0A1G4M9J1</accession>
<sequence length="141" mass="15651">MQRLLILILGLASTLMSVSAAPLTDAASTVDIPQESILGVFEISDYDDIALLPVSNGTHSAVLILNATLIDAAGTSNSDEVEKRSASPWHWLRLKGPMYKRDASPQAEPWHWLRLKGPMYKRDANADADPWHWLRLKGPMY</sequence>
<gene>
    <name evidence="3" type="ORF">LAFE_0C05336G</name>
</gene>
<protein>
    <submittedName>
        <fullName evidence="3">LAFE_0C05336g1_1</fullName>
    </submittedName>
</protein>
<evidence type="ECO:0000313" key="3">
    <source>
        <dbReference type="EMBL" id="SCW00490.1"/>
    </source>
</evidence>
<proteinExistence type="predicted"/>
<organism evidence="3 4">
    <name type="scientific">Lachancea fermentati</name>
    <name type="common">Zygosaccharomyces fermentati</name>
    <dbReference type="NCBI Taxonomy" id="4955"/>
    <lineage>
        <taxon>Eukaryota</taxon>
        <taxon>Fungi</taxon>
        <taxon>Dikarya</taxon>
        <taxon>Ascomycota</taxon>
        <taxon>Saccharomycotina</taxon>
        <taxon>Saccharomycetes</taxon>
        <taxon>Saccharomycetales</taxon>
        <taxon>Saccharomycetaceae</taxon>
        <taxon>Lachancea</taxon>
    </lineage>
</organism>
<dbReference type="OMA" id="AEAKWGW"/>
<dbReference type="GO" id="GO:0007618">
    <property type="term" value="P:mating"/>
    <property type="evidence" value="ECO:0007669"/>
    <property type="project" value="InterPro"/>
</dbReference>
<dbReference type="InterPro" id="IPR008675">
    <property type="entry name" value="Mating_factor_alpha_N"/>
</dbReference>
<keyword evidence="1" id="KW-0732">Signal</keyword>
<dbReference type="Proteomes" id="UP000190831">
    <property type="component" value="Chromosome C"/>
</dbReference>
<name>A0A1G4M9J1_LACFM</name>
<reference evidence="3 4" key="1">
    <citation type="submission" date="2016-03" db="EMBL/GenBank/DDBJ databases">
        <authorList>
            <person name="Devillers H."/>
        </authorList>
    </citation>
    <scope>NUCLEOTIDE SEQUENCE [LARGE SCALE GENOMIC DNA]</scope>
    <source>
        <strain evidence="3">CBS 6772</strain>
    </source>
</reference>
<feature type="chain" id="PRO_5009237288" evidence="1">
    <location>
        <begin position="21"/>
        <end position="141"/>
    </location>
</feature>
<dbReference type="AlphaFoldDB" id="A0A1G4M9J1"/>
<evidence type="ECO:0000313" key="4">
    <source>
        <dbReference type="Proteomes" id="UP000190831"/>
    </source>
</evidence>
<dbReference type="GO" id="GO:0005576">
    <property type="term" value="C:extracellular region"/>
    <property type="evidence" value="ECO:0007669"/>
    <property type="project" value="InterPro"/>
</dbReference>
<feature type="domain" description="Mating factor alpha precursor N-terminal" evidence="2">
    <location>
        <begin position="8"/>
        <end position="84"/>
    </location>
</feature>
<keyword evidence="4" id="KW-1185">Reference proteome</keyword>
<evidence type="ECO:0000256" key="1">
    <source>
        <dbReference type="SAM" id="SignalP"/>
    </source>
</evidence>